<proteinExistence type="inferred from homology"/>
<keyword evidence="3 6" id="KW-0732">Signal</keyword>
<feature type="signal peptide" evidence="6">
    <location>
        <begin position="1"/>
        <end position="22"/>
    </location>
</feature>
<sequence>MKRTFNILSVLLGLAITFAACSKSFLDEEVYSSYAPETLKDSLGFEASISGLHNHLSQFFTTSDQQGWLNVWQVGTDIAYAGQQQGIEVPYYNYALLNSNDGAASFTWSWAFRMINNANIIIRNVEDPTVTSLTQAGKNAVNGEARFFRAYAYNILATCFGDVPLVKEPLTAPKTDFVRAPLAEVNALIEEDLRFAGENLPDVDNVKGNSKGKMYSRANKAMAQQLLAEAYLRMGKNDLAEQQALAVINDGKFSLTTSRFGVKANQPGDPFSDMFIYGNQRRSQGNREAIWVMEMEHPGTIVGGITNNPQQRRVWGPFFVGVTGMKLADSIGGRGLGRLRLNNHVIYDVYEQEDMRNSPYNFRRQFWYNDPSKPATYGKPVPYAGFDTIFRIAPHTTKWYQFDPKDEFGFAMIKDIPLMRLGETYLLLAEALFRQGRLAEAAEALNIIRGRSNASAITASDVTLDFILDERIRELVGEENRRMTLMRTGTLVDRAVRYNSVSPVNQLTGIENKHLLMPVPQSEINLNKDAVLQQNPGY</sequence>
<dbReference type="InterPro" id="IPR011990">
    <property type="entry name" value="TPR-like_helical_dom_sf"/>
</dbReference>
<evidence type="ECO:0000256" key="4">
    <source>
        <dbReference type="ARBA" id="ARBA00023136"/>
    </source>
</evidence>
<comment type="similarity">
    <text evidence="2">Belongs to the SusD family.</text>
</comment>
<name>A0ABR7M6V0_9BACT</name>
<dbReference type="SUPFAM" id="SSF48452">
    <property type="entry name" value="TPR-like"/>
    <property type="match status" value="1"/>
</dbReference>
<dbReference type="Pfam" id="PF07980">
    <property type="entry name" value="SusD_RagB"/>
    <property type="match status" value="1"/>
</dbReference>
<protein>
    <submittedName>
        <fullName evidence="9">Carbohydrate-binding protein SusD</fullName>
    </submittedName>
</protein>
<feature type="domain" description="RagB/SusD" evidence="7">
    <location>
        <begin position="414"/>
        <end position="538"/>
    </location>
</feature>
<evidence type="ECO:0000313" key="10">
    <source>
        <dbReference type="Proteomes" id="UP000765802"/>
    </source>
</evidence>
<comment type="caution">
    <text evidence="9">The sequence shown here is derived from an EMBL/GenBank/DDBJ whole genome shotgun (WGS) entry which is preliminary data.</text>
</comment>
<evidence type="ECO:0000256" key="1">
    <source>
        <dbReference type="ARBA" id="ARBA00004442"/>
    </source>
</evidence>
<keyword evidence="4" id="KW-0472">Membrane</keyword>
<dbReference type="PROSITE" id="PS51257">
    <property type="entry name" value="PROKAR_LIPOPROTEIN"/>
    <property type="match status" value="1"/>
</dbReference>
<gene>
    <name evidence="9" type="ORF">BC349_05160</name>
</gene>
<reference evidence="9 10" key="1">
    <citation type="submission" date="2016-07" db="EMBL/GenBank/DDBJ databases">
        <title>Genome analysis of Flavihumibacter stibioxidans YS-17.</title>
        <authorList>
            <person name="Shi K."/>
            <person name="Han Y."/>
            <person name="Wang G."/>
        </authorList>
    </citation>
    <scope>NUCLEOTIDE SEQUENCE [LARGE SCALE GENOMIC DNA]</scope>
    <source>
        <strain evidence="9 10">YS-17</strain>
    </source>
</reference>
<dbReference type="Proteomes" id="UP000765802">
    <property type="component" value="Unassembled WGS sequence"/>
</dbReference>
<feature type="domain" description="SusD-like N-terminal" evidence="8">
    <location>
        <begin position="25"/>
        <end position="232"/>
    </location>
</feature>
<evidence type="ECO:0000256" key="3">
    <source>
        <dbReference type="ARBA" id="ARBA00022729"/>
    </source>
</evidence>
<dbReference type="InterPro" id="IPR033985">
    <property type="entry name" value="SusD-like_N"/>
</dbReference>
<keyword evidence="10" id="KW-1185">Reference proteome</keyword>
<comment type="subcellular location">
    <subcellularLocation>
        <location evidence="1">Cell outer membrane</location>
    </subcellularLocation>
</comment>
<feature type="chain" id="PRO_5046032302" evidence="6">
    <location>
        <begin position="23"/>
        <end position="538"/>
    </location>
</feature>
<accession>A0ABR7M6V0</accession>
<dbReference type="Pfam" id="PF14322">
    <property type="entry name" value="SusD-like_3"/>
    <property type="match status" value="1"/>
</dbReference>
<dbReference type="RefSeq" id="WP_187255650.1">
    <property type="nucleotide sequence ID" value="NZ_JBHULF010000006.1"/>
</dbReference>
<dbReference type="Gene3D" id="1.25.40.390">
    <property type="match status" value="1"/>
</dbReference>
<evidence type="ECO:0000256" key="2">
    <source>
        <dbReference type="ARBA" id="ARBA00006275"/>
    </source>
</evidence>
<evidence type="ECO:0000313" key="9">
    <source>
        <dbReference type="EMBL" id="MBC6490341.1"/>
    </source>
</evidence>
<evidence type="ECO:0000259" key="7">
    <source>
        <dbReference type="Pfam" id="PF07980"/>
    </source>
</evidence>
<evidence type="ECO:0000256" key="6">
    <source>
        <dbReference type="SAM" id="SignalP"/>
    </source>
</evidence>
<dbReference type="InterPro" id="IPR012944">
    <property type="entry name" value="SusD_RagB_dom"/>
</dbReference>
<evidence type="ECO:0000259" key="8">
    <source>
        <dbReference type="Pfam" id="PF14322"/>
    </source>
</evidence>
<evidence type="ECO:0000256" key="5">
    <source>
        <dbReference type="ARBA" id="ARBA00023237"/>
    </source>
</evidence>
<dbReference type="EMBL" id="MBUA01000001">
    <property type="protein sequence ID" value="MBC6490341.1"/>
    <property type="molecule type" value="Genomic_DNA"/>
</dbReference>
<organism evidence="9 10">
    <name type="scientific">Flavihumibacter stibioxidans</name>
    <dbReference type="NCBI Taxonomy" id="1834163"/>
    <lineage>
        <taxon>Bacteria</taxon>
        <taxon>Pseudomonadati</taxon>
        <taxon>Bacteroidota</taxon>
        <taxon>Chitinophagia</taxon>
        <taxon>Chitinophagales</taxon>
        <taxon>Chitinophagaceae</taxon>
        <taxon>Flavihumibacter</taxon>
    </lineage>
</organism>
<keyword evidence="5" id="KW-0998">Cell outer membrane</keyword>